<gene>
    <name evidence="2" type="ORF">Rsub_06018</name>
</gene>
<proteinExistence type="predicted"/>
<evidence type="ECO:0000256" key="1">
    <source>
        <dbReference type="SAM" id="SignalP"/>
    </source>
</evidence>
<accession>A0A2V0P087</accession>
<dbReference type="Proteomes" id="UP000247498">
    <property type="component" value="Unassembled WGS sequence"/>
</dbReference>
<keyword evidence="3" id="KW-1185">Reference proteome</keyword>
<comment type="caution">
    <text evidence="2">The sequence shown here is derived from an EMBL/GenBank/DDBJ whole genome shotgun (WGS) entry which is preliminary data.</text>
</comment>
<feature type="chain" id="PRO_5015917047" evidence="1">
    <location>
        <begin position="25"/>
        <end position="120"/>
    </location>
</feature>
<protein>
    <submittedName>
        <fullName evidence="2">Uncharacterized protein</fullName>
    </submittedName>
</protein>
<sequence>MVAIKPSRALLCALVLIAVVGASAGRALQGGIVIKQGMRPFSKTTVVVCKDNRPGVWDNGKWVDVFWWNNDFWPIWAINDWDLKLLDNDARSCSRITKVTGPLGNSVINVNNNNGHHNGH</sequence>
<dbReference type="EMBL" id="BDRX01000039">
    <property type="protein sequence ID" value="GBF93286.1"/>
    <property type="molecule type" value="Genomic_DNA"/>
</dbReference>
<keyword evidence="1" id="KW-0732">Signal</keyword>
<organism evidence="2 3">
    <name type="scientific">Raphidocelis subcapitata</name>
    <dbReference type="NCBI Taxonomy" id="307507"/>
    <lineage>
        <taxon>Eukaryota</taxon>
        <taxon>Viridiplantae</taxon>
        <taxon>Chlorophyta</taxon>
        <taxon>core chlorophytes</taxon>
        <taxon>Chlorophyceae</taxon>
        <taxon>CS clade</taxon>
        <taxon>Sphaeropleales</taxon>
        <taxon>Selenastraceae</taxon>
        <taxon>Raphidocelis</taxon>
    </lineage>
</organism>
<dbReference type="AlphaFoldDB" id="A0A2V0P087"/>
<feature type="signal peptide" evidence="1">
    <location>
        <begin position="1"/>
        <end position="24"/>
    </location>
</feature>
<evidence type="ECO:0000313" key="2">
    <source>
        <dbReference type="EMBL" id="GBF93286.1"/>
    </source>
</evidence>
<reference evidence="2 3" key="1">
    <citation type="journal article" date="2018" name="Sci. Rep.">
        <title>Raphidocelis subcapitata (=Pseudokirchneriella subcapitata) provides an insight into genome evolution and environmental adaptations in the Sphaeropleales.</title>
        <authorList>
            <person name="Suzuki S."/>
            <person name="Yamaguchi H."/>
            <person name="Nakajima N."/>
            <person name="Kawachi M."/>
        </authorList>
    </citation>
    <scope>NUCLEOTIDE SEQUENCE [LARGE SCALE GENOMIC DNA]</scope>
    <source>
        <strain evidence="2 3">NIES-35</strain>
    </source>
</reference>
<dbReference type="InParanoid" id="A0A2V0P087"/>
<evidence type="ECO:0000313" key="3">
    <source>
        <dbReference type="Proteomes" id="UP000247498"/>
    </source>
</evidence>
<name>A0A2V0P087_9CHLO</name>